<dbReference type="AlphaFoldDB" id="A0A0X8JNL3"/>
<accession>A0A0X8JNL3</accession>
<evidence type="ECO:0000256" key="1">
    <source>
        <dbReference type="SAM" id="Phobius"/>
    </source>
</evidence>
<reference evidence="4" key="1">
    <citation type="submission" date="2016-02" db="EMBL/GenBank/DDBJ databases">
        <authorList>
            <person name="Holder M.E."/>
            <person name="Ajami N.J."/>
            <person name="Petrosino J.F."/>
        </authorList>
    </citation>
    <scope>NUCLEOTIDE SEQUENCE [LARGE SCALE GENOMIC DNA]</scope>
    <source>
        <strain evidence="4">DSM 12838</strain>
    </source>
</reference>
<organism evidence="3 4">
    <name type="scientific">Desulfomicrobium orale DSM 12838</name>
    <dbReference type="NCBI Taxonomy" id="888061"/>
    <lineage>
        <taxon>Bacteria</taxon>
        <taxon>Pseudomonadati</taxon>
        <taxon>Thermodesulfobacteriota</taxon>
        <taxon>Desulfovibrionia</taxon>
        <taxon>Desulfovibrionales</taxon>
        <taxon>Desulfomicrobiaceae</taxon>
        <taxon>Desulfomicrobium</taxon>
    </lineage>
</organism>
<dbReference type="InterPro" id="IPR052955">
    <property type="entry name" value="UPF0703_membrane_permease"/>
</dbReference>
<keyword evidence="4" id="KW-1185">Reference proteome</keyword>
<dbReference type="STRING" id="888061.AXF15_00390"/>
<name>A0A0X8JNL3_9BACT</name>
<dbReference type="RefSeq" id="WP_066601700.1">
    <property type="nucleotide sequence ID" value="NZ_CP014230.1"/>
</dbReference>
<dbReference type="InterPro" id="IPR015402">
    <property type="entry name" value="DUF1980"/>
</dbReference>
<dbReference type="Proteomes" id="UP000063964">
    <property type="component" value="Chromosome"/>
</dbReference>
<keyword evidence="1" id="KW-0472">Membrane</keyword>
<dbReference type="Pfam" id="PF21537">
    <property type="entry name" value="DUF1980_C"/>
    <property type="match status" value="1"/>
</dbReference>
<feature type="transmembrane region" description="Helical" evidence="1">
    <location>
        <begin position="46"/>
        <end position="65"/>
    </location>
</feature>
<sequence length="263" mass="28772">MTPLARLKNACTSGRFTAGFVFTAWSVALIMILGTNRIRLFLRPEFSWLLGMGAVIALAFMLASIRRPAPVPFLRATILLLPLLHMAVTDSILGGDVFANRFLGVDVGTEEGFSGQSFPDSSTHTPDAVSDRAISEAFANAGLEPLPNPDEPLTALDLLRSPGEYAGKEVTLLGLLYRNPDLERYFGAGRTVALYRFLITCCAADAMPLTVALDMKETPDLPSEQWVRVEGTFELLPHEDKTVPLIRVTRMTNVDPPASPYLY</sequence>
<gene>
    <name evidence="3" type="ORF">AXF15_00390</name>
</gene>
<proteinExistence type="predicted"/>
<protein>
    <recommendedName>
        <fullName evidence="2">DUF1980 domain-containing protein</fullName>
    </recommendedName>
</protein>
<evidence type="ECO:0000313" key="3">
    <source>
        <dbReference type="EMBL" id="AMD91723.1"/>
    </source>
</evidence>
<feature type="domain" description="DUF1980" evidence="2">
    <location>
        <begin position="159"/>
        <end position="263"/>
    </location>
</feature>
<dbReference type="EMBL" id="CP014230">
    <property type="protein sequence ID" value="AMD91723.1"/>
    <property type="molecule type" value="Genomic_DNA"/>
</dbReference>
<dbReference type="InterPro" id="IPR048447">
    <property type="entry name" value="DUF1980_C"/>
</dbReference>
<evidence type="ECO:0000259" key="2">
    <source>
        <dbReference type="Pfam" id="PF21537"/>
    </source>
</evidence>
<dbReference type="PANTHER" id="PTHR40047">
    <property type="entry name" value="UPF0703 PROTEIN YCGQ"/>
    <property type="match status" value="1"/>
</dbReference>
<keyword evidence="1" id="KW-1133">Transmembrane helix</keyword>
<evidence type="ECO:0000313" key="4">
    <source>
        <dbReference type="Proteomes" id="UP000063964"/>
    </source>
</evidence>
<keyword evidence="1" id="KW-0812">Transmembrane</keyword>
<dbReference type="NCBIfam" id="TIGR03943">
    <property type="entry name" value="TIGR03943 family putative permease subunit"/>
    <property type="match status" value="1"/>
</dbReference>
<dbReference type="KEGG" id="doa:AXF15_00390"/>
<feature type="transmembrane region" description="Helical" evidence="1">
    <location>
        <begin position="16"/>
        <end position="34"/>
    </location>
</feature>
<dbReference type="PANTHER" id="PTHR40047:SF1">
    <property type="entry name" value="UPF0703 PROTEIN YCGQ"/>
    <property type="match status" value="1"/>
</dbReference>
<dbReference type="OrthoDB" id="5420656at2"/>